<dbReference type="SUPFAM" id="SSF56104">
    <property type="entry name" value="SAICAR synthase-like"/>
    <property type="match status" value="1"/>
</dbReference>
<dbReference type="EC" id="6.3.2.6" evidence="8"/>
<comment type="catalytic activity">
    <reaction evidence="7 8">
        <text>5-amino-1-(5-phospho-D-ribosyl)imidazole-4-carboxylate + L-aspartate + ATP = (2S)-2-[5-amino-1-(5-phospho-beta-D-ribosyl)imidazole-4-carboxamido]succinate + ADP + phosphate + 2 H(+)</text>
        <dbReference type="Rhea" id="RHEA:22628"/>
        <dbReference type="ChEBI" id="CHEBI:15378"/>
        <dbReference type="ChEBI" id="CHEBI:29991"/>
        <dbReference type="ChEBI" id="CHEBI:30616"/>
        <dbReference type="ChEBI" id="CHEBI:43474"/>
        <dbReference type="ChEBI" id="CHEBI:58443"/>
        <dbReference type="ChEBI" id="CHEBI:77657"/>
        <dbReference type="ChEBI" id="CHEBI:456216"/>
        <dbReference type="EC" id="6.3.2.6"/>
    </reaction>
</comment>
<evidence type="ECO:0000313" key="10">
    <source>
        <dbReference type="EMBL" id="WZL76106.1"/>
    </source>
</evidence>
<protein>
    <recommendedName>
        <fullName evidence="8">Phosphoribosylaminoimidazole-succinocarboxamide synthase</fullName>
        <ecNumber evidence="8">6.3.2.6</ecNumber>
    </recommendedName>
    <alternativeName>
        <fullName evidence="8">SAICAR synthetase</fullName>
    </alternativeName>
</protein>
<proteinExistence type="inferred from homology"/>
<comment type="similarity">
    <text evidence="2 8">Belongs to the SAICAR synthetase family.</text>
</comment>
<dbReference type="PANTHER" id="PTHR43700:SF1">
    <property type="entry name" value="PHOSPHORIBOSYLAMINOIMIDAZOLE-SUCCINOCARBOXAMIDE SYNTHASE"/>
    <property type="match status" value="1"/>
</dbReference>
<dbReference type="InterPro" id="IPR028923">
    <property type="entry name" value="SAICAR_synt/ADE2_N"/>
</dbReference>
<dbReference type="EMBL" id="CP121689">
    <property type="protein sequence ID" value="WZL76106.1"/>
    <property type="molecule type" value="Genomic_DNA"/>
</dbReference>
<evidence type="ECO:0000256" key="2">
    <source>
        <dbReference type="ARBA" id="ARBA00010190"/>
    </source>
</evidence>
<dbReference type="NCBIfam" id="TIGR00081">
    <property type="entry name" value="purC"/>
    <property type="match status" value="1"/>
</dbReference>
<feature type="domain" description="SAICAR synthetase/ADE2 N-terminal" evidence="9">
    <location>
        <begin position="22"/>
        <end position="270"/>
    </location>
</feature>
<evidence type="ECO:0000256" key="5">
    <source>
        <dbReference type="ARBA" id="ARBA00022755"/>
    </source>
</evidence>
<keyword evidence="11" id="KW-1185">Reference proteome</keyword>
<dbReference type="Proteomes" id="UP001461341">
    <property type="component" value="Chromosome"/>
</dbReference>
<evidence type="ECO:0000256" key="7">
    <source>
        <dbReference type="ARBA" id="ARBA00048475"/>
    </source>
</evidence>
<keyword evidence="5 8" id="KW-0658">Purine biosynthesis</keyword>
<keyword evidence="4 8" id="KW-0547">Nucleotide-binding</keyword>
<dbReference type="InterPro" id="IPR001636">
    <property type="entry name" value="SAICAR_synth"/>
</dbReference>
<dbReference type="Pfam" id="PF01259">
    <property type="entry name" value="SAICAR_synt"/>
    <property type="match status" value="1"/>
</dbReference>
<comment type="pathway">
    <text evidence="1 8">Purine metabolism; IMP biosynthesis via de novo pathway; 5-amino-1-(5-phospho-D-ribosyl)imidazole-4-carboxamide from 5-amino-1-(5-phospho-D-ribosyl)imidazole-4-carboxylate: step 1/2.</text>
</comment>
<name>A0ABZ2YCV6_9BACT</name>
<evidence type="ECO:0000313" key="11">
    <source>
        <dbReference type="Proteomes" id="UP001461341"/>
    </source>
</evidence>
<keyword evidence="3 8" id="KW-0436">Ligase</keyword>
<sequence>MGSVKDLIVLASPIEDRPGKGKFIFSNRYSVFDWGEMPDHIPRKGEALCLIGAHFFERLEEQGIKTHYLGLEENGKVKRLSELENPSKVMQVQLFKVIQPPLLGNDYDYSIYQNVAGNFLIPFEFIYRNFLPQNSSFRKRVEKGEINLSDFGLSRLPNPQEPLQPPLLDVSTKLEEQDRYLSWSEVLSYQIINQKELELIKELVLRVNQLISREIEPLGLRNEDGKIELAFDAERNLVVVDVVGTPDECRYTYQGLQMSKEIARHFYRQTEWCKEVQAAKQKNKLGWKAFVNSQPPHLSEELLQLISLVYQRIANDLTRREWFKEVPPLSEIAFRLKKHLGGE</sequence>
<dbReference type="HAMAP" id="MF_00137">
    <property type="entry name" value="SAICAR_synth"/>
    <property type="match status" value="1"/>
</dbReference>
<evidence type="ECO:0000259" key="9">
    <source>
        <dbReference type="Pfam" id="PF01259"/>
    </source>
</evidence>
<dbReference type="PANTHER" id="PTHR43700">
    <property type="entry name" value="PHOSPHORIBOSYLAMINOIMIDAZOLE-SUCCINOCARBOXAMIDE SYNTHASE"/>
    <property type="match status" value="1"/>
</dbReference>
<dbReference type="Gene3D" id="3.30.470.20">
    <property type="entry name" value="ATP-grasp fold, B domain"/>
    <property type="match status" value="1"/>
</dbReference>
<evidence type="ECO:0000256" key="1">
    <source>
        <dbReference type="ARBA" id="ARBA00004672"/>
    </source>
</evidence>
<accession>A0ABZ2YCV6</accession>
<evidence type="ECO:0000256" key="6">
    <source>
        <dbReference type="ARBA" id="ARBA00022840"/>
    </source>
</evidence>
<dbReference type="RefSeq" id="WP_369018262.1">
    <property type="nucleotide sequence ID" value="NZ_CP121689.1"/>
</dbReference>
<reference evidence="10 11" key="1">
    <citation type="submission" date="2023-03" db="EMBL/GenBank/DDBJ databases">
        <title>Novel Species.</title>
        <authorList>
            <person name="Ma S."/>
        </authorList>
    </citation>
    <scope>NUCLEOTIDE SEQUENCE [LARGE SCALE GENOMIC DNA]</scope>
    <source>
        <strain evidence="10 11">B11</strain>
    </source>
</reference>
<evidence type="ECO:0000256" key="3">
    <source>
        <dbReference type="ARBA" id="ARBA00022598"/>
    </source>
</evidence>
<dbReference type="GO" id="GO:0004639">
    <property type="term" value="F:phosphoribosylaminoimidazolesuccinocarboxamide synthase activity"/>
    <property type="evidence" value="ECO:0007669"/>
    <property type="project" value="UniProtKB-EC"/>
</dbReference>
<organism evidence="10 11">
    <name type="scientific">Thermatribacter velox</name>
    <dbReference type="NCBI Taxonomy" id="3039681"/>
    <lineage>
        <taxon>Bacteria</taxon>
        <taxon>Pseudomonadati</taxon>
        <taxon>Atribacterota</taxon>
        <taxon>Atribacteria</taxon>
        <taxon>Atribacterales</taxon>
        <taxon>Thermatribacteraceae</taxon>
        <taxon>Thermatribacter</taxon>
    </lineage>
</organism>
<keyword evidence="6 8" id="KW-0067">ATP-binding</keyword>
<evidence type="ECO:0000256" key="4">
    <source>
        <dbReference type="ARBA" id="ARBA00022741"/>
    </source>
</evidence>
<dbReference type="Gene3D" id="3.30.200.20">
    <property type="entry name" value="Phosphorylase Kinase, domain 1"/>
    <property type="match status" value="1"/>
</dbReference>
<gene>
    <name evidence="8 10" type="primary">purC</name>
    <name evidence="10" type="ORF">QBE54_11120</name>
</gene>
<evidence type="ECO:0000256" key="8">
    <source>
        <dbReference type="HAMAP-Rule" id="MF_00137"/>
    </source>
</evidence>